<dbReference type="GO" id="GO:0005886">
    <property type="term" value="C:plasma membrane"/>
    <property type="evidence" value="ECO:0007669"/>
    <property type="project" value="UniProtKB-SubCell"/>
</dbReference>
<dbReference type="EMBL" id="RZIJ01000013">
    <property type="protein sequence ID" value="RUQ68877.1"/>
    <property type="molecule type" value="Genomic_DNA"/>
</dbReference>
<name>A0A433J6Q1_9PROT</name>
<feature type="transmembrane region" description="Helical" evidence="6">
    <location>
        <begin position="102"/>
        <end position="124"/>
    </location>
</feature>
<evidence type="ECO:0000256" key="2">
    <source>
        <dbReference type="ARBA" id="ARBA00022475"/>
    </source>
</evidence>
<feature type="transmembrane region" description="Helical" evidence="6">
    <location>
        <begin position="32"/>
        <end position="55"/>
    </location>
</feature>
<protein>
    <submittedName>
        <fullName evidence="7">Flippase-like domain-containing protein</fullName>
    </submittedName>
</protein>
<keyword evidence="5 6" id="KW-0472">Membrane</keyword>
<comment type="subcellular location">
    <subcellularLocation>
        <location evidence="1">Cell membrane</location>
        <topology evidence="1">Multi-pass membrane protein</topology>
    </subcellularLocation>
</comment>
<feature type="transmembrane region" description="Helical" evidence="6">
    <location>
        <begin position="303"/>
        <end position="329"/>
    </location>
</feature>
<proteinExistence type="predicted"/>
<evidence type="ECO:0000256" key="6">
    <source>
        <dbReference type="SAM" id="Phobius"/>
    </source>
</evidence>
<dbReference type="Pfam" id="PF03706">
    <property type="entry name" value="LPG_synthase_TM"/>
    <property type="match status" value="1"/>
</dbReference>
<evidence type="ECO:0000256" key="1">
    <source>
        <dbReference type="ARBA" id="ARBA00004651"/>
    </source>
</evidence>
<feature type="transmembrane region" description="Helical" evidence="6">
    <location>
        <begin position="144"/>
        <end position="162"/>
    </location>
</feature>
<organism evidence="7 8">
    <name type="scientific">Azospirillum doebereinerae</name>
    <dbReference type="NCBI Taxonomy" id="92933"/>
    <lineage>
        <taxon>Bacteria</taxon>
        <taxon>Pseudomonadati</taxon>
        <taxon>Pseudomonadota</taxon>
        <taxon>Alphaproteobacteria</taxon>
        <taxon>Rhodospirillales</taxon>
        <taxon>Azospirillaceae</taxon>
        <taxon>Azospirillum</taxon>
    </lineage>
</organism>
<dbReference type="PANTHER" id="PTHR40277:SF1">
    <property type="entry name" value="BLL5419 PROTEIN"/>
    <property type="match status" value="1"/>
</dbReference>
<feature type="transmembrane region" description="Helical" evidence="6">
    <location>
        <begin position="61"/>
        <end position="81"/>
    </location>
</feature>
<dbReference type="OrthoDB" id="9788795at2"/>
<evidence type="ECO:0000256" key="5">
    <source>
        <dbReference type="ARBA" id="ARBA00023136"/>
    </source>
</evidence>
<dbReference type="InterPro" id="IPR022791">
    <property type="entry name" value="L-PG_synthase/AglD"/>
</dbReference>
<keyword evidence="3 6" id="KW-0812">Transmembrane</keyword>
<sequence length="341" mass="35301">MMPQALLDPPFTRSDAVPDTAPARRWPTLVKLAVTVAILGLLAAGADWAAIAARLAAADPWLLAAGVAVKAFTLPLAALRWRAVGRAAGFSMSRWMSFRIQMASGFVGQILPGSLGADLLRGWFTWRLGHPAGAVTLTLLVDRLLALLGVVLIGLAGLPRLVAVAPPAVAWSVLGAALVLGAGVAALLVAARLPRERLPLPARLRDGKPVRALWGAVAELRAMALRPAAWMALLHAVGVHLATIATTVLFARAFGLPLGWLDGLAIVPAAIVASALPVSFGGWGVREGAMVAGFVLLGFDAGAALLVSVMIGLSIAVLTLPGGVFWLLLRSETSSLPDSSR</sequence>
<accession>A0A433J6Q1</accession>
<dbReference type="PANTHER" id="PTHR40277">
    <property type="entry name" value="BLL5419 PROTEIN"/>
    <property type="match status" value="1"/>
</dbReference>
<dbReference type="Proteomes" id="UP000280346">
    <property type="component" value="Unassembled WGS sequence"/>
</dbReference>
<evidence type="ECO:0000256" key="3">
    <source>
        <dbReference type="ARBA" id="ARBA00022692"/>
    </source>
</evidence>
<evidence type="ECO:0000313" key="7">
    <source>
        <dbReference type="EMBL" id="RUQ68877.1"/>
    </source>
</evidence>
<reference evidence="7 8" key="1">
    <citation type="submission" date="2018-12" db="EMBL/GenBank/DDBJ databases">
        <authorList>
            <person name="Yang Y."/>
        </authorList>
    </citation>
    <scope>NUCLEOTIDE SEQUENCE [LARGE SCALE GENOMIC DNA]</scope>
    <source>
        <strain evidence="7 8">GSF71</strain>
    </source>
</reference>
<dbReference type="AlphaFoldDB" id="A0A433J6Q1"/>
<keyword evidence="2" id="KW-1003">Cell membrane</keyword>
<evidence type="ECO:0000256" key="4">
    <source>
        <dbReference type="ARBA" id="ARBA00022989"/>
    </source>
</evidence>
<feature type="transmembrane region" description="Helical" evidence="6">
    <location>
        <begin position="169"/>
        <end position="191"/>
    </location>
</feature>
<feature type="transmembrane region" description="Helical" evidence="6">
    <location>
        <begin position="263"/>
        <end position="283"/>
    </location>
</feature>
<evidence type="ECO:0000313" key="8">
    <source>
        <dbReference type="Proteomes" id="UP000280346"/>
    </source>
</evidence>
<keyword evidence="8" id="KW-1185">Reference proteome</keyword>
<keyword evidence="4 6" id="KW-1133">Transmembrane helix</keyword>
<comment type="caution">
    <text evidence="7">The sequence shown here is derived from an EMBL/GenBank/DDBJ whole genome shotgun (WGS) entry which is preliminary data.</text>
</comment>
<gene>
    <name evidence="7" type="ORF">EJ913_17035</name>
</gene>
<feature type="transmembrane region" description="Helical" evidence="6">
    <location>
        <begin position="228"/>
        <end position="251"/>
    </location>
</feature>